<dbReference type="Proteomes" id="UP001221366">
    <property type="component" value="Unassembled WGS sequence"/>
</dbReference>
<dbReference type="RefSeq" id="WP_275617317.1">
    <property type="nucleotide sequence ID" value="NZ_JARFVB010000023.1"/>
</dbReference>
<reference evidence="2 3" key="1">
    <citation type="submission" date="2023-03" db="EMBL/GenBank/DDBJ databases">
        <title>Muricauda XX sp. nov. and Muricauda XXX sp. nov., two novel species isolated from Okinawa Trough.</title>
        <authorList>
            <person name="Cao W."/>
            <person name="Deng X."/>
        </authorList>
    </citation>
    <scope>NUCLEOTIDE SEQUENCE [LARGE SCALE GENOMIC DNA]</scope>
    <source>
        <strain evidence="2 3">334s03</strain>
    </source>
</reference>
<proteinExistence type="predicted"/>
<evidence type="ECO:0000256" key="1">
    <source>
        <dbReference type="SAM" id="SignalP"/>
    </source>
</evidence>
<sequence length="325" mass="38372">MKKLLGLCFLALMCSCSSHNEVIVPISDYRNQLMFGKVKSYTYYEYESLKNEEGMYVPDTSSKMNISAIGIKFSPYMRDISIGIGYKGFINSKGNLTKEYIYATGESPTFLCSYKYENNNLSELLTYKLPDSIDAKKYWLNKYSNGVLKSRNHYTKMDGGDDKKDTMILVLSSKLFYDKLGLLSNEDESENKYIAAIYYARNYLNNINEYENKKFSYKNDVDEQGYKRIRQYLVNNNVEGSELYKTKTFHSNGNLKSERYYENNWEFIREYNEQGYSIFEKNRYPTYFLYDNFDIYGNWQDVKIVRIINGDTIPYSFGKRKISYY</sequence>
<protein>
    <recommendedName>
        <fullName evidence="4">Lipoprotein</fullName>
    </recommendedName>
</protein>
<name>A0ABT5Y483_9FLAO</name>
<dbReference type="PROSITE" id="PS51257">
    <property type="entry name" value="PROKAR_LIPOPROTEIN"/>
    <property type="match status" value="1"/>
</dbReference>
<feature type="chain" id="PRO_5046902093" description="Lipoprotein" evidence="1">
    <location>
        <begin position="21"/>
        <end position="325"/>
    </location>
</feature>
<accession>A0ABT5Y483</accession>
<comment type="caution">
    <text evidence="2">The sequence shown here is derived from an EMBL/GenBank/DDBJ whole genome shotgun (WGS) entry which is preliminary data.</text>
</comment>
<evidence type="ECO:0000313" key="3">
    <source>
        <dbReference type="Proteomes" id="UP001221366"/>
    </source>
</evidence>
<gene>
    <name evidence="2" type="ORF">PY092_18990</name>
</gene>
<evidence type="ECO:0008006" key="4">
    <source>
        <dbReference type="Google" id="ProtNLM"/>
    </source>
</evidence>
<feature type="signal peptide" evidence="1">
    <location>
        <begin position="1"/>
        <end position="20"/>
    </location>
</feature>
<evidence type="ECO:0000313" key="2">
    <source>
        <dbReference type="EMBL" id="MDF0718256.1"/>
    </source>
</evidence>
<organism evidence="2 3">
    <name type="scientific">Flagellimonas yonaguniensis</name>
    <dbReference type="NCBI Taxonomy" id="3031325"/>
    <lineage>
        <taxon>Bacteria</taxon>
        <taxon>Pseudomonadati</taxon>
        <taxon>Bacteroidota</taxon>
        <taxon>Flavobacteriia</taxon>
        <taxon>Flavobacteriales</taxon>
        <taxon>Flavobacteriaceae</taxon>
        <taxon>Flagellimonas</taxon>
    </lineage>
</organism>
<keyword evidence="3" id="KW-1185">Reference proteome</keyword>
<keyword evidence="1" id="KW-0732">Signal</keyword>
<dbReference type="EMBL" id="JARFVB010000023">
    <property type="protein sequence ID" value="MDF0718256.1"/>
    <property type="molecule type" value="Genomic_DNA"/>
</dbReference>